<dbReference type="RefSeq" id="XP_013380258.1">
    <property type="nucleotide sequence ID" value="XM_013524804.1"/>
</dbReference>
<reference evidence="8 9" key="1">
    <citation type="submission" date="2025-04" db="UniProtKB">
        <authorList>
            <consortium name="RefSeq"/>
        </authorList>
    </citation>
    <scope>IDENTIFICATION</scope>
    <source>
        <tissue evidence="8 9">Gonads</tissue>
    </source>
</reference>
<dbReference type="PRINTS" id="PR00237">
    <property type="entry name" value="GPCRRHODOPSN"/>
</dbReference>
<protein>
    <submittedName>
        <fullName evidence="8 9">Probable G-protein coupled receptor B0563.6</fullName>
    </submittedName>
</protein>
<dbReference type="GO" id="GO:0004930">
    <property type="term" value="F:G protein-coupled receptor activity"/>
    <property type="evidence" value="ECO:0007669"/>
    <property type="project" value="InterPro"/>
</dbReference>
<feature type="transmembrane region" description="Helical" evidence="5">
    <location>
        <begin position="114"/>
        <end position="133"/>
    </location>
</feature>
<dbReference type="RefSeq" id="XP_013380257.1">
    <property type="nucleotide sequence ID" value="XM_013524803.1"/>
</dbReference>
<accession>A0A1S3H298</accession>
<sequence length="382" mass="43984">MPCGNISNMSDSIDQNKTLEVRVYEQIYHIFYHFGLPMICVFGFLGNVLNLAVLNQKRLQTSLMKMEQAASIYLIALASSDLLFCISAFMTTFVPLEMVFEKKGFLLYYTQNCAAVINIFIMTSTWVTVVFAVERYVAICHPLKSRYMLSMKGTRLTIGLIYLFSVLFNIPVFWRYTIQTVECPGNVTYFRLDQQIIFSDTFDQAYRGVWAIFGNLLPLVILVYANVCLVRGIRKSTVLRRQYGGYKDGKHVKESNNKITLTLIIIVILFLTLVAPSELIKQVVLLDSTLQFSHAYMSVEVITNFMQSVNFSINFILYCIINRSFRRTMKHMVLKFVKNYLPFFRFNYEPGEVSIPRGGGSFRSYRSVNLKFPNDSCEGSRV</sequence>
<evidence type="ECO:0000313" key="8">
    <source>
        <dbReference type="RefSeq" id="XP_013380255.1"/>
    </source>
</evidence>
<dbReference type="STRING" id="7574.A0A1S3H298"/>
<evidence type="ECO:0000256" key="1">
    <source>
        <dbReference type="ARBA" id="ARBA00004370"/>
    </source>
</evidence>
<dbReference type="GO" id="GO:0016020">
    <property type="term" value="C:membrane"/>
    <property type="evidence" value="ECO:0007669"/>
    <property type="project" value="UniProtKB-SubCell"/>
</dbReference>
<keyword evidence="4 5" id="KW-0472">Membrane</keyword>
<feature type="transmembrane region" description="Helical" evidence="5">
    <location>
        <begin position="154"/>
        <end position="174"/>
    </location>
</feature>
<feature type="transmembrane region" description="Helical" evidence="5">
    <location>
        <begin position="72"/>
        <end position="94"/>
    </location>
</feature>
<evidence type="ECO:0000259" key="6">
    <source>
        <dbReference type="PROSITE" id="PS50262"/>
    </source>
</evidence>
<dbReference type="RefSeq" id="XP_013380256.1">
    <property type="nucleotide sequence ID" value="XM_013524802.1"/>
</dbReference>
<dbReference type="PANTHER" id="PTHR46641:SF2">
    <property type="entry name" value="FMRFAMIDE RECEPTOR"/>
    <property type="match status" value="1"/>
</dbReference>
<dbReference type="PROSITE" id="PS50262">
    <property type="entry name" value="G_PROTEIN_RECEP_F1_2"/>
    <property type="match status" value="1"/>
</dbReference>
<evidence type="ECO:0000256" key="4">
    <source>
        <dbReference type="ARBA" id="ARBA00023136"/>
    </source>
</evidence>
<feature type="transmembrane region" description="Helical" evidence="5">
    <location>
        <begin position="30"/>
        <end position="52"/>
    </location>
</feature>
<evidence type="ECO:0000256" key="3">
    <source>
        <dbReference type="ARBA" id="ARBA00022989"/>
    </source>
</evidence>
<feature type="transmembrane region" description="Helical" evidence="5">
    <location>
        <begin position="259"/>
        <end position="275"/>
    </location>
</feature>
<feature type="transmembrane region" description="Helical" evidence="5">
    <location>
        <begin position="209"/>
        <end position="233"/>
    </location>
</feature>
<dbReference type="OMA" id="FIMSSTW"/>
<dbReference type="GeneID" id="106151503"/>
<dbReference type="Proteomes" id="UP000085678">
    <property type="component" value="Unplaced"/>
</dbReference>
<dbReference type="CDD" id="cd14978">
    <property type="entry name" value="7tmA_FMRFamide_R-like"/>
    <property type="match status" value="1"/>
</dbReference>
<organism evidence="7 8">
    <name type="scientific">Lingula anatina</name>
    <name type="common">Brachiopod</name>
    <name type="synonym">Lingula unguis</name>
    <dbReference type="NCBI Taxonomy" id="7574"/>
    <lineage>
        <taxon>Eukaryota</taxon>
        <taxon>Metazoa</taxon>
        <taxon>Spiralia</taxon>
        <taxon>Lophotrochozoa</taxon>
        <taxon>Brachiopoda</taxon>
        <taxon>Linguliformea</taxon>
        <taxon>Lingulata</taxon>
        <taxon>Lingulida</taxon>
        <taxon>Linguloidea</taxon>
        <taxon>Lingulidae</taxon>
        <taxon>Lingula</taxon>
    </lineage>
</organism>
<comment type="subcellular location">
    <subcellularLocation>
        <location evidence="1">Membrane</location>
    </subcellularLocation>
</comment>
<dbReference type="KEGG" id="lak:106151503"/>
<name>A0A1S3H298_LINAN</name>
<dbReference type="RefSeq" id="XP_013380255.1">
    <property type="nucleotide sequence ID" value="XM_013524801.1"/>
</dbReference>
<gene>
    <name evidence="8 9 10 11" type="primary">LOC106151503</name>
</gene>
<proteinExistence type="predicted"/>
<evidence type="ECO:0000256" key="2">
    <source>
        <dbReference type="ARBA" id="ARBA00022692"/>
    </source>
</evidence>
<keyword evidence="8 9" id="KW-0675">Receptor</keyword>
<dbReference type="PANTHER" id="PTHR46641">
    <property type="entry name" value="FMRFAMIDE RECEPTOR-RELATED"/>
    <property type="match status" value="1"/>
</dbReference>
<dbReference type="Gene3D" id="1.20.1070.10">
    <property type="entry name" value="Rhodopsin 7-helix transmembrane proteins"/>
    <property type="match status" value="1"/>
</dbReference>
<feature type="transmembrane region" description="Helical" evidence="5">
    <location>
        <begin position="295"/>
        <end position="321"/>
    </location>
</feature>
<dbReference type="InterPro" id="IPR052954">
    <property type="entry name" value="GPCR-Ligand_Int"/>
</dbReference>
<evidence type="ECO:0000313" key="10">
    <source>
        <dbReference type="RefSeq" id="XP_013380257.1"/>
    </source>
</evidence>
<evidence type="ECO:0000313" key="7">
    <source>
        <dbReference type="Proteomes" id="UP000085678"/>
    </source>
</evidence>
<keyword evidence="7" id="KW-1185">Reference proteome</keyword>
<evidence type="ECO:0000256" key="5">
    <source>
        <dbReference type="SAM" id="Phobius"/>
    </source>
</evidence>
<dbReference type="SUPFAM" id="SSF81321">
    <property type="entry name" value="Family A G protein-coupled receptor-like"/>
    <property type="match status" value="1"/>
</dbReference>
<evidence type="ECO:0000313" key="11">
    <source>
        <dbReference type="RefSeq" id="XP_013380258.1"/>
    </source>
</evidence>
<dbReference type="Pfam" id="PF00001">
    <property type="entry name" value="7tm_1"/>
    <property type="match status" value="1"/>
</dbReference>
<feature type="domain" description="G-protein coupled receptors family 1 profile" evidence="6">
    <location>
        <begin position="46"/>
        <end position="318"/>
    </location>
</feature>
<dbReference type="AlphaFoldDB" id="A0A1S3H298"/>
<evidence type="ECO:0000313" key="9">
    <source>
        <dbReference type="RefSeq" id="XP_013380256.1"/>
    </source>
</evidence>
<dbReference type="InterPro" id="IPR000276">
    <property type="entry name" value="GPCR_Rhodpsn"/>
</dbReference>
<keyword evidence="3 5" id="KW-1133">Transmembrane helix</keyword>
<dbReference type="InterPro" id="IPR017452">
    <property type="entry name" value="GPCR_Rhodpsn_7TM"/>
</dbReference>
<dbReference type="OrthoDB" id="10033446at2759"/>
<keyword evidence="2 5" id="KW-0812">Transmembrane</keyword>